<sequence>MPKPSDPRRARSMGQAALNADGKTYNGYRLLSWLSEVLHPGKGLSEAEVREIDAEVRAKRQEARDGA</sequence>
<proteinExistence type="predicted"/>
<name>A0A7X3H8D9_9GAMM</name>
<comment type="caution">
    <text evidence="1">The sequence shown here is derived from an EMBL/GenBank/DDBJ whole genome shotgun (WGS) entry which is preliminary data.</text>
</comment>
<dbReference type="AlphaFoldDB" id="A0A7X3H8D9"/>
<reference evidence="1 2" key="1">
    <citation type="submission" date="2019-12" db="EMBL/GenBank/DDBJ databases">
        <title>Draft genome sequence of Pseudomonas otitidis recovered from a chicken carcass.</title>
        <authorList>
            <person name="Vieira T.R."/>
            <person name="Oliviera E.F.C."/>
            <person name="Silva N.M.V."/>
            <person name="Sambrano G.E."/>
            <person name="Cibulski S.P."/>
            <person name="Cardoso M.R.I."/>
        </authorList>
    </citation>
    <scope>NUCLEOTIDE SEQUENCE [LARGE SCALE GENOMIC DNA]</scope>
    <source>
        <strain evidence="1 2">25_K</strain>
    </source>
</reference>
<dbReference type="EMBL" id="WTFN01000027">
    <property type="protein sequence ID" value="MWK56910.1"/>
    <property type="molecule type" value="Genomic_DNA"/>
</dbReference>
<protein>
    <submittedName>
        <fullName evidence="1">Uncharacterized protein</fullName>
    </submittedName>
</protein>
<organism evidence="1 2">
    <name type="scientific">Metapseudomonas otitidis</name>
    <dbReference type="NCBI Taxonomy" id="319939"/>
    <lineage>
        <taxon>Bacteria</taxon>
        <taxon>Pseudomonadati</taxon>
        <taxon>Pseudomonadota</taxon>
        <taxon>Gammaproteobacteria</taxon>
        <taxon>Pseudomonadales</taxon>
        <taxon>Pseudomonadaceae</taxon>
        <taxon>Metapseudomonas</taxon>
    </lineage>
</organism>
<dbReference type="Proteomes" id="UP000461288">
    <property type="component" value="Unassembled WGS sequence"/>
</dbReference>
<gene>
    <name evidence="1" type="ORF">GO594_13065</name>
</gene>
<evidence type="ECO:0000313" key="1">
    <source>
        <dbReference type="EMBL" id="MWK56910.1"/>
    </source>
</evidence>
<dbReference type="RefSeq" id="WP_160481033.1">
    <property type="nucleotide sequence ID" value="NZ_WTFN01000027.1"/>
</dbReference>
<accession>A0A7X3H8D9</accession>
<evidence type="ECO:0000313" key="2">
    <source>
        <dbReference type="Proteomes" id="UP000461288"/>
    </source>
</evidence>